<dbReference type="HAMAP" id="MF_00688">
    <property type="entry name" value="Leu_Phe_trans"/>
    <property type="match status" value="1"/>
</dbReference>
<dbReference type="InterPro" id="IPR042203">
    <property type="entry name" value="Leu/Phe-tRNA_Trfase_C"/>
</dbReference>
<dbReference type="EC" id="2.3.2.6" evidence="4"/>
<dbReference type="Proteomes" id="UP000254889">
    <property type="component" value="Chromosome"/>
</dbReference>
<dbReference type="Gene3D" id="3.40.630.70">
    <property type="entry name" value="Leucyl/phenylalanyl-tRNA-protein transferase, C-terminal domain"/>
    <property type="match status" value="1"/>
</dbReference>
<evidence type="ECO:0000256" key="3">
    <source>
        <dbReference type="ARBA" id="ARBA00023315"/>
    </source>
</evidence>
<name>A0A345ZU54_9HYPH</name>
<comment type="catalytic activity">
    <reaction evidence="4">
        <text>N-terminal L-lysyl-[protein] + L-leucyl-tRNA(Leu) = N-terminal L-leucyl-L-lysyl-[protein] + tRNA(Leu) + H(+)</text>
        <dbReference type="Rhea" id="RHEA:12340"/>
        <dbReference type="Rhea" id="RHEA-COMP:9613"/>
        <dbReference type="Rhea" id="RHEA-COMP:9622"/>
        <dbReference type="Rhea" id="RHEA-COMP:12670"/>
        <dbReference type="Rhea" id="RHEA-COMP:12671"/>
        <dbReference type="ChEBI" id="CHEBI:15378"/>
        <dbReference type="ChEBI" id="CHEBI:65249"/>
        <dbReference type="ChEBI" id="CHEBI:78442"/>
        <dbReference type="ChEBI" id="CHEBI:78494"/>
        <dbReference type="ChEBI" id="CHEBI:133043"/>
        <dbReference type="EC" id="2.3.2.6"/>
    </reaction>
</comment>
<evidence type="ECO:0000256" key="1">
    <source>
        <dbReference type="ARBA" id="ARBA00022490"/>
    </source>
</evidence>
<comment type="subcellular location">
    <subcellularLocation>
        <location evidence="4">Cytoplasm</location>
    </subcellularLocation>
</comment>
<sequence length="225" mass="24873">MASRDTAFVEITPEVLLKAYACGIFPMAESADDPALYWIEPEMRGILPLEGFHVARRLARTVRTTPFTVHVDRDFDAVIDGCAEPKPDRGKTWINARIRRIYRALFEAGACHTVEVYDGEALVGGLYGVSLGRAFFGESMFHRATDASKVALVHLVARLKAGGYRLLDTQFVTAHLKTFGAVEVPKRRYHRMLEEALAGEADFAVLPTERPITGAEALAIIESAH</sequence>
<evidence type="ECO:0000313" key="6">
    <source>
        <dbReference type="Proteomes" id="UP000254889"/>
    </source>
</evidence>
<comment type="catalytic activity">
    <reaction evidence="4">
        <text>L-phenylalanyl-tRNA(Phe) + an N-terminal L-alpha-aminoacyl-[protein] = an N-terminal L-phenylalanyl-L-alpha-aminoacyl-[protein] + tRNA(Phe)</text>
        <dbReference type="Rhea" id="RHEA:43632"/>
        <dbReference type="Rhea" id="RHEA-COMP:9668"/>
        <dbReference type="Rhea" id="RHEA-COMP:9699"/>
        <dbReference type="Rhea" id="RHEA-COMP:10636"/>
        <dbReference type="Rhea" id="RHEA-COMP:10637"/>
        <dbReference type="ChEBI" id="CHEBI:78442"/>
        <dbReference type="ChEBI" id="CHEBI:78531"/>
        <dbReference type="ChEBI" id="CHEBI:78597"/>
        <dbReference type="ChEBI" id="CHEBI:83561"/>
        <dbReference type="EC" id="2.3.2.6"/>
    </reaction>
</comment>
<evidence type="ECO:0000256" key="4">
    <source>
        <dbReference type="HAMAP-Rule" id="MF_00688"/>
    </source>
</evidence>
<dbReference type="NCBIfam" id="TIGR00667">
    <property type="entry name" value="aat"/>
    <property type="match status" value="1"/>
</dbReference>
<dbReference type="GO" id="GO:0008914">
    <property type="term" value="F:leucyl-tRNA--protein transferase activity"/>
    <property type="evidence" value="ECO:0007669"/>
    <property type="project" value="UniProtKB-UniRule"/>
</dbReference>
<keyword evidence="1 4" id="KW-0963">Cytoplasm</keyword>
<dbReference type="PANTHER" id="PTHR30098:SF2">
    <property type="entry name" value="LEUCYL_PHENYLALANYL-TRNA--PROTEIN TRANSFERASE"/>
    <property type="match status" value="1"/>
</dbReference>
<gene>
    <name evidence="4" type="primary">aat</name>
    <name evidence="5" type="ORF">DW352_07940</name>
</gene>
<dbReference type="RefSeq" id="WP_115690114.1">
    <property type="nucleotide sequence ID" value="NZ_CP031417.1"/>
</dbReference>
<dbReference type="Pfam" id="PF03588">
    <property type="entry name" value="Leu_Phe_trans"/>
    <property type="match status" value="1"/>
</dbReference>
<dbReference type="InterPro" id="IPR016181">
    <property type="entry name" value="Acyl_CoA_acyltransferase"/>
</dbReference>
<comment type="catalytic activity">
    <reaction evidence="4">
        <text>N-terminal L-arginyl-[protein] + L-leucyl-tRNA(Leu) = N-terminal L-leucyl-L-arginyl-[protein] + tRNA(Leu) + H(+)</text>
        <dbReference type="Rhea" id="RHEA:50416"/>
        <dbReference type="Rhea" id="RHEA-COMP:9613"/>
        <dbReference type="Rhea" id="RHEA-COMP:9622"/>
        <dbReference type="Rhea" id="RHEA-COMP:12672"/>
        <dbReference type="Rhea" id="RHEA-COMP:12673"/>
        <dbReference type="ChEBI" id="CHEBI:15378"/>
        <dbReference type="ChEBI" id="CHEBI:64719"/>
        <dbReference type="ChEBI" id="CHEBI:78442"/>
        <dbReference type="ChEBI" id="CHEBI:78494"/>
        <dbReference type="ChEBI" id="CHEBI:133044"/>
        <dbReference type="EC" id="2.3.2.6"/>
    </reaction>
</comment>
<reference evidence="5 6" key="1">
    <citation type="submission" date="2018-07" db="EMBL/GenBank/DDBJ databases">
        <authorList>
            <person name="Quirk P.G."/>
            <person name="Krulwich T.A."/>
        </authorList>
    </citation>
    <scope>NUCLEOTIDE SEQUENCE [LARGE SCALE GENOMIC DNA]</scope>
    <source>
        <strain evidence="5 6">CC-BB4</strain>
    </source>
</reference>
<proteinExistence type="inferred from homology"/>
<dbReference type="FunFam" id="3.40.630.70:FF:000001">
    <property type="entry name" value="Leucyl/phenylalanyl-tRNA--protein transferase"/>
    <property type="match status" value="1"/>
</dbReference>
<keyword evidence="6" id="KW-1185">Reference proteome</keyword>
<dbReference type="InterPro" id="IPR004616">
    <property type="entry name" value="Leu/Phe-tRNA_Trfase"/>
</dbReference>
<evidence type="ECO:0000256" key="2">
    <source>
        <dbReference type="ARBA" id="ARBA00022679"/>
    </source>
</evidence>
<keyword evidence="3 4" id="KW-0012">Acyltransferase</keyword>
<dbReference type="KEGG" id="ptaw:DW352_07940"/>
<dbReference type="GO" id="GO:0030163">
    <property type="term" value="P:protein catabolic process"/>
    <property type="evidence" value="ECO:0007669"/>
    <property type="project" value="UniProtKB-UniRule"/>
</dbReference>
<dbReference type="SUPFAM" id="SSF55729">
    <property type="entry name" value="Acyl-CoA N-acyltransferases (Nat)"/>
    <property type="match status" value="1"/>
</dbReference>
<dbReference type="GO" id="GO:0005737">
    <property type="term" value="C:cytoplasm"/>
    <property type="evidence" value="ECO:0007669"/>
    <property type="project" value="UniProtKB-SubCell"/>
</dbReference>
<comment type="similarity">
    <text evidence="4">Belongs to the L/F-transferase family.</text>
</comment>
<dbReference type="EMBL" id="CP031417">
    <property type="protein sequence ID" value="AXK80451.1"/>
    <property type="molecule type" value="Genomic_DNA"/>
</dbReference>
<evidence type="ECO:0000313" key="5">
    <source>
        <dbReference type="EMBL" id="AXK80451.1"/>
    </source>
</evidence>
<keyword evidence="2 4" id="KW-0808">Transferase</keyword>
<organism evidence="5 6">
    <name type="scientific">Pseudolabrys taiwanensis</name>
    <dbReference type="NCBI Taxonomy" id="331696"/>
    <lineage>
        <taxon>Bacteria</taxon>
        <taxon>Pseudomonadati</taxon>
        <taxon>Pseudomonadota</taxon>
        <taxon>Alphaproteobacteria</taxon>
        <taxon>Hyphomicrobiales</taxon>
        <taxon>Xanthobacteraceae</taxon>
        <taxon>Pseudolabrys</taxon>
    </lineage>
</organism>
<protein>
    <recommendedName>
        <fullName evidence="4">Leucyl/phenylalanyl-tRNA--protein transferase</fullName>
        <ecNumber evidence="4">2.3.2.6</ecNumber>
    </recommendedName>
    <alternativeName>
        <fullName evidence="4">L/F-transferase</fullName>
    </alternativeName>
    <alternativeName>
        <fullName evidence="4">Leucyltransferase</fullName>
    </alternativeName>
    <alternativeName>
        <fullName evidence="4">Phenyalanyltransferase</fullName>
    </alternativeName>
</protein>
<accession>A0A345ZU54</accession>
<dbReference type="OrthoDB" id="9790282at2"/>
<dbReference type="AlphaFoldDB" id="A0A345ZU54"/>
<comment type="function">
    <text evidence="4">Functions in the N-end rule pathway of protein degradation where it conjugates Leu, Phe and, less efficiently, Met from aminoacyl-tRNAs to the N-termini of proteins containing an N-terminal arginine or lysine.</text>
</comment>
<dbReference type="PANTHER" id="PTHR30098">
    <property type="entry name" value="LEUCYL/PHENYLALANYL-TRNA--PROTEIN TRANSFERASE"/>
    <property type="match status" value="1"/>
</dbReference>